<evidence type="ECO:0000256" key="6">
    <source>
        <dbReference type="PIRSR" id="PIRSR601765-1"/>
    </source>
</evidence>
<dbReference type="PANTHER" id="PTHR43175:SF3">
    <property type="entry name" value="CARBON DISULFIDE HYDROLASE"/>
    <property type="match status" value="1"/>
</dbReference>
<dbReference type="GO" id="GO:0004089">
    <property type="term" value="F:carbonate dehydratase activity"/>
    <property type="evidence" value="ECO:0007669"/>
    <property type="project" value="UniProtKB-EC"/>
</dbReference>
<comment type="similarity">
    <text evidence="1">Belongs to the beta-class carbonic anhydrase family.</text>
</comment>
<dbReference type="InterPro" id="IPR036874">
    <property type="entry name" value="Carbonic_anhydrase_sf"/>
</dbReference>
<dbReference type="InterPro" id="IPR001765">
    <property type="entry name" value="Carbonic_anhydrase"/>
</dbReference>
<evidence type="ECO:0000256" key="1">
    <source>
        <dbReference type="ARBA" id="ARBA00006217"/>
    </source>
</evidence>
<name>A0A432LAL7_9BACI</name>
<dbReference type="Pfam" id="PF00484">
    <property type="entry name" value="Pro_CA"/>
    <property type="match status" value="1"/>
</dbReference>
<dbReference type="EMBL" id="RYYR01000015">
    <property type="protein sequence ID" value="RUL51604.1"/>
    <property type="molecule type" value="Genomic_DNA"/>
</dbReference>
<dbReference type="SMART" id="SM00947">
    <property type="entry name" value="Pro_CA"/>
    <property type="match status" value="1"/>
</dbReference>
<evidence type="ECO:0000313" key="8">
    <source>
        <dbReference type="Proteomes" id="UP000287910"/>
    </source>
</evidence>
<gene>
    <name evidence="7" type="ORF">EK386_12070</name>
</gene>
<organism evidence="7 8">
    <name type="scientific">Lysinibacillus antri</name>
    <dbReference type="NCBI Taxonomy" id="2498145"/>
    <lineage>
        <taxon>Bacteria</taxon>
        <taxon>Bacillati</taxon>
        <taxon>Bacillota</taxon>
        <taxon>Bacilli</taxon>
        <taxon>Bacillales</taxon>
        <taxon>Bacillaceae</taxon>
        <taxon>Lysinibacillus</taxon>
    </lineage>
</organism>
<comment type="catalytic activity">
    <reaction evidence="5">
        <text>hydrogencarbonate + H(+) = CO2 + H2O</text>
        <dbReference type="Rhea" id="RHEA:10748"/>
        <dbReference type="ChEBI" id="CHEBI:15377"/>
        <dbReference type="ChEBI" id="CHEBI:15378"/>
        <dbReference type="ChEBI" id="CHEBI:16526"/>
        <dbReference type="ChEBI" id="CHEBI:17544"/>
        <dbReference type="EC" id="4.2.1.1"/>
    </reaction>
</comment>
<evidence type="ECO:0000256" key="5">
    <source>
        <dbReference type="ARBA" id="ARBA00048348"/>
    </source>
</evidence>
<comment type="caution">
    <text evidence="7">The sequence shown here is derived from an EMBL/GenBank/DDBJ whole genome shotgun (WGS) entry which is preliminary data.</text>
</comment>
<dbReference type="EC" id="4.2.1.1" evidence="2"/>
<keyword evidence="8" id="KW-1185">Reference proteome</keyword>
<keyword evidence="3 6" id="KW-0479">Metal-binding</keyword>
<dbReference type="RefSeq" id="WP_126659427.1">
    <property type="nucleotide sequence ID" value="NZ_RYYR01000015.1"/>
</dbReference>
<dbReference type="CDD" id="cd03379">
    <property type="entry name" value="beta_CA_cladeD"/>
    <property type="match status" value="1"/>
</dbReference>
<sequence length="204" mass="22704">MESSLNEVLSFNESFVKFKQYEPFITSKYPTKKVVILTCMDARLVELLPKAMNMRNGDAKIVKSAGAQVSHPFGAVMRSLLVAVYELKADEIYVVGHHDCGMSAIDPHKMINHMIERGVNKDIMNIIDYTGIDLVDWLHGFGDVSTSVLKSVDIIRNHPLMPKSTPVHGLVMDPGTGKLDLLSDGNAYLENLEPKESKEEKSSK</sequence>
<dbReference type="PANTHER" id="PTHR43175">
    <property type="entry name" value="CARBONIC ANHYDRASE"/>
    <property type="match status" value="1"/>
</dbReference>
<evidence type="ECO:0000256" key="3">
    <source>
        <dbReference type="ARBA" id="ARBA00022723"/>
    </source>
</evidence>
<evidence type="ECO:0000256" key="4">
    <source>
        <dbReference type="ARBA" id="ARBA00022833"/>
    </source>
</evidence>
<feature type="binding site" evidence="6">
    <location>
        <position position="100"/>
    </location>
    <ligand>
        <name>Zn(2+)</name>
        <dbReference type="ChEBI" id="CHEBI:29105"/>
    </ligand>
</feature>
<dbReference type="GO" id="GO:0008270">
    <property type="term" value="F:zinc ion binding"/>
    <property type="evidence" value="ECO:0007669"/>
    <property type="project" value="InterPro"/>
</dbReference>
<dbReference type="AlphaFoldDB" id="A0A432LAL7"/>
<evidence type="ECO:0000313" key="7">
    <source>
        <dbReference type="EMBL" id="RUL51604.1"/>
    </source>
</evidence>
<dbReference type="SUPFAM" id="SSF53056">
    <property type="entry name" value="beta-carbonic anhydrase, cab"/>
    <property type="match status" value="1"/>
</dbReference>
<feature type="binding site" evidence="6">
    <location>
        <position position="39"/>
    </location>
    <ligand>
        <name>Zn(2+)</name>
        <dbReference type="ChEBI" id="CHEBI:29105"/>
    </ligand>
</feature>
<feature type="binding site" evidence="6">
    <location>
        <position position="41"/>
    </location>
    <ligand>
        <name>Zn(2+)</name>
        <dbReference type="ChEBI" id="CHEBI:29105"/>
    </ligand>
</feature>
<reference evidence="7 8" key="1">
    <citation type="submission" date="2018-12" db="EMBL/GenBank/DDBJ databases">
        <title>Lysinibacillus antri sp. nov., isolated from a cave soil.</title>
        <authorList>
            <person name="Narsing Rao M.P."/>
            <person name="Zhang H."/>
            <person name="Dong Z.-Y."/>
            <person name="Niu X.-K."/>
            <person name="Zhang K."/>
            <person name="Fang B.-Z."/>
            <person name="Kang Y.-Q."/>
            <person name="Xiao M."/>
            <person name="Li W.-J."/>
        </authorList>
    </citation>
    <scope>NUCLEOTIDE SEQUENCE [LARGE SCALE GENOMIC DNA]</scope>
    <source>
        <strain evidence="7 8">SYSU K30002</strain>
    </source>
</reference>
<feature type="binding site" evidence="6">
    <location>
        <position position="97"/>
    </location>
    <ligand>
        <name>Zn(2+)</name>
        <dbReference type="ChEBI" id="CHEBI:29105"/>
    </ligand>
</feature>
<dbReference type="Gene3D" id="3.40.1050.10">
    <property type="entry name" value="Carbonic anhydrase"/>
    <property type="match status" value="1"/>
</dbReference>
<proteinExistence type="inferred from homology"/>
<protein>
    <recommendedName>
        <fullName evidence="2">carbonic anhydrase</fullName>
        <ecNumber evidence="2">4.2.1.1</ecNumber>
    </recommendedName>
</protein>
<comment type="cofactor">
    <cofactor evidence="6">
        <name>Zn(2+)</name>
        <dbReference type="ChEBI" id="CHEBI:29105"/>
    </cofactor>
    <text evidence="6">Binds 1 zinc ion per subunit.</text>
</comment>
<keyword evidence="4 6" id="KW-0862">Zinc</keyword>
<accession>A0A432LAL7</accession>
<dbReference type="Proteomes" id="UP000287910">
    <property type="component" value="Unassembled WGS sequence"/>
</dbReference>
<evidence type="ECO:0000256" key="2">
    <source>
        <dbReference type="ARBA" id="ARBA00012925"/>
    </source>
</evidence>